<dbReference type="AlphaFoldDB" id="A0A9X0CXR2"/>
<evidence type="ECO:0008006" key="3">
    <source>
        <dbReference type="Google" id="ProtNLM"/>
    </source>
</evidence>
<dbReference type="InterPro" id="IPR036291">
    <property type="entry name" value="NAD(P)-bd_dom_sf"/>
</dbReference>
<proteinExistence type="predicted"/>
<accession>A0A9X0CXR2</accession>
<dbReference type="OrthoDB" id="203908at2759"/>
<keyword evidence="2" id="KW-1185">Reference proteome</keyword>
<organism evidence="1 2">
    <name type="scientific">Desmophyllum pertusum</name>
    <dbReference type="NCBI Taxonomy" id="174260"/>
    <lineage>
        <taxon>Eukaryota</taxon>
        <taxon>Metazoa</taxon>
        <taxon>Cnidaria</taxon>
        <taxon>Anthozoa</taxon>
        <taxon>Hexacorallia</taxon>
        <taxon>Scleractinia</taxon>
        <taxon>Caryophylliina</taxon>
        <taxon>Caryophylliidae</taxon>
        <taxon>Desmophyllum</taxon>
    </lineage>
</organism>
<reference evidence="1" key="1">
    <citation type="submission" date="2023-01" db="EMBL/GenBank/DDBJ databases">
        <title>Genome assembly of the deep-sea coral Lophelia pertusa.</title>
        <authorList>
            <person name="Herrera S."/>
            <person name="Cordes E."/>
        </authorList>
    </citation>
    <scope>NUCLEOTIDE SEQUENCE</scope>
    <source>
        <strain evidence="1">USNM1676648</strain>
        <tissue evidence="1">Polyp</tissue>
    </source>
</reference>
<dbReference type="Proteomes" id="UP001163046">
    <property type="component" value="Unassembled WGS sequence"/>
</dbReference>
<dbReference type="SUPFAM" id="SSF51735">
    <property type="entry name" value="NAD(P)-binding Rossmann-fold domains"/>
    <property type="match status" value="1"/>
</dbReference>
<dbReference type="Gene3D" id="3.90.180.10">
    <property type="entry name" value="Medium-chain alcohol dehydrogenases, catalytic domain"/>
    <property type="match status" value="1"/>
</dbReference>
<comment type="caution">
    <text evidence="1">The sequence shown here is derived from an EMBL/GenBank/DDBJ whole genome shotgun (WGS) entry which is preliminary data.</text>
</comment>
<gene>
    <name evidence="1" type="ORF">OS493_024187</name>
</gene>
<dbReference type="Pfam" id="PF13602">
    <property type="entry name" value="ADH_zinc_N_2"/>
    <property type="match status" value="1"/>
</dbReference>
<dbReference type="InterPro" id="IPR051397">
    <property type="entry name" value="Zn-ADH-like_protein"/>
</dbReference>
<dbReference type="EMBL" id="MU826368">
    <property type="protein sequence ID" value="KAJ7378238.1"/>
    <property type="molecule type" value="Genomic_DNA"/>
</dbReference>
<dbReference type="GO" id="GO:0016491">
    <property type="term" value="F:oxidoreductase activity"/>
    <property type="evidence" value="ECO:0007669"/>
    <property type="project" value="TreeGrafter"/>
</dbReference>
<dbReference type="Gene3D" id="3.40.50.720">
    <property type="entry name" value="NAD(P)-binding Rossmann-like Domain"/>
    <property type="match status" value="1"/>
</dbReference>
<evidence type="ECO:0000313" key="1">
    <source>
        <dbReference type="EMBL" id="KAJ7378238.1"/>
    </source>
</evidence>
<dbReference type="PANTHER" id="PTHR43677:SF4">
    <property type="entry name" value="QUINONE OXIDOREDUCTASE-LIKE PROTEIN 2"/>
    <property type="match status" value="1"/>
</dbReference>
<sequence length="221" mass="24672">MECLNLQDPEQGAGYLSTQPQGGWESMLVQLAKIHGCHVVGVVGASHKVELVKQLGCDHIIDKSKEDLWKVSESYAPKGYQVVFDANGVETLQESYEHLAPGGKLVIYGFHTMLPRSSDSGTGEISLWQWIKLGWNYKSTPLFNPMKMTADNKSVMAFNLSFLFDRRDILEESMAQLLHWVKRGLLKVSKVTAYPLKEVGKAHSDLESGQTMGKLVLTMDE</sequence>
<protein>
    <recommendedName>
        <fullName evidence="3">Alcohol dehydrogenase-like C-terminal domain-containing protein</fullName>
    </recommendedName>
</protein>
<evidence type="ECO:0000313" key="2">
    <source>
        <dbReference type="Proteomes" id="UP001163046"/>
    </source>
</evidence>
<name>A0A9X0CXR2_9CNID</name>
<dbReference type="GO" id="GO:0005739">
    <property type="term" value="C:mitochondrion"/>
    <property type="evidence" value="ECO:0007669"/>
    <property type="project" value="TreeGrafter"/>
</dbReference>
<dbReference type="PANTHER" id="PTHR43677">
    <property type="entry name" value="SHORT-CHAIN DEHYDROGENASE/REDUCTASE"/>
    <property type="match status" value="1"/>
</dbReference>